<dbReference type="PROSITE" id="PS50880">
    <property type="entry name" value="TOPRIM"/>
    <property type="match status" value="1"/>
</dbReference>
<keyword evidence="2" id="KW-0413">Isomerase</keyword>
<dbReference type="Proteomes" id="UP000003798">
    <property type="component" value="Unassembled WGS sequence"/>
</dbReference>
<organism evidence="2 3">
    <name type="scientific">Haemophilus influenzae R3021</name>
    <dbReference type="NCBI Taxonomy" id="375432"/>
    <lineage>
        <taxon>Bacteria</taxon>
        <taxon>Pseudomonadati</taxon>
        <taxon>Pseudomonadota</taxon>
        <taxon>Gammaproteobacteria</taxon>
        <taxon>Pasteurellales</taxon>
        <taxon>Pasteurellaceae</taxon>
        <taxon>Haemophilus</taxon>
    </lineage>
</organism>
<dbReference type="Gene3D" id="3.40.50.140">
    <property type="match status" value="1"/>
</dbReference>
<dbReference type="Pfam" id="PF01751">
    <property type="entry name" value="Toprim"/>
    <property type="match status" value="1"/>
</dbReference>
<dbReference type="AlphaFoldDB" id="A4N2M4"/>
<feature type="domain" description="Toprim" evidence="1">
    <location>
        <begin position="1"/>
        <end position="90"/>
    </location>
</feature>
<proteinExistence type="predicted"/>
<dbReference type="EMBL" id="AAZE01000002">
    <property type="protein sequence ID" value="EDJ91551.1"/>
    <property type="molecule type" value="Genomic_DNA"/>
</dbReference>
<name>A4N2M4_HAEIF</name>
<evidence type="ECO:0000259" key="1">
    <source>
        <dbReference type="PROSITE" id="PS50880"/>
    </source>
</evidence>
<evidence type="ECO:0000313" key="3">
    <source>
        <dbReference type="Proteomes" id="UP000003798"/>
    </source>
</evidence>
<accession>A4N2M4</accession>
<dbReference type="SUPFAM" id="SSF56712">
    <property type="entry name" value="Prokaryotic type I DNA topoisomerase"/>
    <property type="match status" value="1"/>
</dbReference>
<protein>
    <submittedName>
        <fullName evidence="2">DNA topoisomerase III</fullName>
    </submittedName>
</protein>
<gene>
    <name evidence="2" type="ORF">CGSHi22421_07267</name>
</gene>
<dbReference type="InterPro" id="IPR006171">
    <property type="entry name" value="TOPRIM_dom"/>
</dbReference>
<reference evidence="2 3" key="1">
    <citation type="journal article" date="2007" name="Genome Biol.">
        <title>Characterization and modeling of the Haemophilus influenzae core and supragenomes based on the complete genomic sequences of Rd and 12 clinical nontypeable strains.</title>
        <authorList>
            <person name="Hogg J.S."/>
            <person name="Hu F.Z."/>
            <person name="Janto B."/>
            <person name="Boissy R."/>
            <person name="Hayes J."/>
            <person name="Keefe R."/>
            <person name="Post J.C."/>
            <person name="Ehrlich G.D."/>
        </authorList>
    </citation>
    <scope>NUCLEOTIDE SEQUENCE [LARGE SCALE GENOMIC DNA]</scope>
    <source>
        <strain evidence="2 3">R3021</strain>
    </source>
</reference>
<sequence length="90" mass="10632">MRLFIAEKPSLARAIADVLPKPHQRGDGFIKCGDNDVVTWCVGHLLEQAEPDVYDPKFKQWRLEHLPIIPEKWQLLPRKEVKNSFLWWKN</sequence>
<evidence type="ECO:0000313" key="2">
    <source>
        <dbReference type="EMBL" id="EDJ91551.1"/>
    </source>
</evidence>
<dbReference type="InterPro" id="IPR023405">
    <property type="entry name" value="Topo_IA_core_domain"/>
</dbReference>
<dbReference type="SMART" id="SM00493">
    <property type="entry name" value="TOPRIM"/>
    <property type="match status" value="1"/>
</dbReference>
<dbReference type="GO" id="GO:0016853">
    <property type="term" value="F:isomerase activity"/>
    <property type="evidence" value="ECO:0007669"/>
    <property type="project" value="UniProtKB-KW"/>
</dbReference>